<dbReference type="EMBL" id="CM001475">
    <property type="protein sequence ID" value="EIC29510.1"/>
    <property type="molecule type" value="Genomic_DNA"/>
</dbReference>
<evidence type="ECO:0000256" key="7">
    <source>
        <dbReference type="ARBA" id="ARBA00023136"/>
    </source>
</evidence>
<dbReference type="GO" id="GO:0005886">
    <property type="term" value="C:plasma membrane"/>
    <property type="evidence" value="ECO:0007669"/>
    <property type="project" value="UniProtKB-SubCell"/>
</dbReference>
<feature type="transmembrane region" description="Helical" evidence="10">
    <location>
        <begin position="179"/>
        <end position="201"/>
    </location>
</feature>
<dbReference type="NCBIfam" id="TIGR01400">
    <property type="entry name" value="fliR"/>
    <property type="match status" value="1"/>
</dbReference>
<dbReference type="RefSeq" id="WP_005371412.1">
    <property type="nucleotide sequence ID" value="NZ_CM001475.1"/>
</dbReference>
<dbReference type="InterPro" id="IPR002010">
    <property type="entry name" value="T3SS_IM_R"/>
</dbReference>
<dbReference type="PANTHER" id="PTHR30065">
    <property type="entry name" value="FLAGELLAR BIOSYNTHETIC PROTEIN FLIR"/>
    <property type="match status" value="1"/>
</dbReference>
<accession>H8GMV8</accession>
<feature type="transmembrane region" description="Helical" evidence="10">
    <location>
        <begin position="70"/>
        <end position="88"/>
    </location>
</feature>
<proteinExistence type="inferred from homology"/>
<evidence type="ECO:0000256" key="1">
    <source>
        <dbReference type="ARBA" id="ARBA00002578"/>
    </source>
</evidence>
<keyword evidence="7 10" id="KW-0472">Membrane</keyword>
<evidence type="ECO:0000313" key="11">
    <source>
        <dbReference type="EMBL" id="EIC29510.1"/>
    </source>
</evidence>
<evidence type="ECO:0000313" key="12">
    <source>
        <dbReference type="Proteomes" id="UP000005090"/>
    </source>
</evidence>
<dbReference type="Proteomes" id="UP000005090">
    <property type="component" value="Chromosome"/>
</dbReference>
<evidence type="ECO:0000256" key="6">
    <source>
        <dbReference type="ARBA" id="ARBA00022989"/>
    </source>
</evidence>
<keyword evidence="6 10" id="KW-1133">Transmembrane helix</keyword>
<protein>
    <recommendedName>
        <fullName evidence="3 9">Flagellar biosynthetic protein FliR</fullName>
    </recommendedName>
</protein>
<comment type="subcellular location">
    <subcellularLocation>
        <location evidence="10">Cell membrane</location>
        <topology evidence="10">Multi-pass membrane protein</topology>
    </subcellularLocation>
    <subcellularLocation>
        <location evidence="10">Bacterial flagellum basal body</location>
    </subcellularLocation>
</comment>
<keyword evidence="12" id="KW-1185">Reference proteome</keyword>
<keyword evidence="11" id="KW-0966">Cell projection</keyword>
<evidence type="ECO:0000256" key="2">
    <source>
        <dbReference type="ARBA" id="ARBA00009772"/>
    </source>
</evidence>
<keyword evidence="11" id="KW-0282">Flagellum</keyword>
<name>H8GMV8_METAL</name>
<evidence type="ECO:0000256" key="4">
    <source>
        <dbReference type="ARBA" id="ARBA00022475"/>
    </source>
</evidence>
<dbReference type="Pfam" id="PF01311">
    <property type="entry name" value="Bac_export_1"/>
    <property type="match status" value="1"/>
</dbReference>
<feature type="transmembrane region" description="Helical" evidence="10">
    <location>
        <begin position="213"/>
        <end position="233"/>
    </location>
</feature>
<evidence type="ECO:0000256" key="10">
    <source>
        <dbReference type="RuleBase" id="RU362071"/>
    </source>
</evidence>
<dbReference type="PANTHER" id="PTHR30065:SF8">
    <property type="entry name" value="FLAGELLAR BIOSYNTHETIC PROTEIN FLIR"/>
    <property type="match status" value="1"/>
</dbReference>
<dbReference type="HOGENOM" id="CLU_063626_4_0_6"/>
<dbReference type="eggNOG" id="COG1684">
    <property type="taxonomic scope" value="Bacteria"/>
</dbReference>
<dbReference type="GO" id="GO:0009425">
    <property type="term" value="C:bacterial-type flagellum basal body"/>
    <property type="evidence" value="ECO:0007669"/>
    <property type="project" value="UniProtKB-SubCell"/>
</dbReference>
<dbReference type="GO" id="GO:0006605">
    <property type="term" value="P:protein targeting"/>
    <property type="evidence" value="ECO:0007669"/>
    <property type="project" value="UniProtKB-UniRule"/>
</dbReference>
<evidence type="ECO:0000256" key="8">
    <source>
        <dbReference type="ARBA" id="ARBA00023143"/>
    </source>
</evidence>
<dbReference type="PRINTS" id="PR00953">
    <property type="entry name" value="TYPE3IMRPROT"/>
</dbReference>
<feature type="transmembrane region" description="Helical" evidence="10">
    <location>
        <begin position="135"/>
        <end position="159"/>
    </location>
</feature>
<dbReference type="InterPro" id="IPR006303">
    <property type="entry name" value="FliR"/>
</dbReference>
<evidence type="ECO:0000256" key="3">
    <source>
        <dbReference type="ARBA" id="ARBA00021717"/>
    </source>
</evidence>
<keyword evidence="4 10" id="KW-1003">Cell membrane</keyword>
<keyword evidence="8 10" id="KW-0975">Bacterial flagellum</keyword>
<organism evidence="11 12">
    <name type="scientific">Methylomicrobium album BG8</name>
    <dbReference type="NCBI Taxonomy" id="686340"/>
    <lineage>
        <taxon>Bacteria</taxon>
        <taxon>Pseudomonadati</taxon>
        <taxon>Pseudomonadota</taxon>
        <taxon>Gammaproteobacteria</taxon>
        <taxon>Methylococcales</taxon>
        <taxon>Methylococcaceae</taxon>
        <taxon>Methylomicrobium</taxon>
    </lineage>
</organism>
<dbReference type="AlphaFoldDB" id="H8GMV8"/>
<keyword evidence="11" id="KW-0969">Cilium</keyword>
<dbReference type="STRING" id="686340.Metal_1741"/>
<evidence type="ECO:0000256" key="5">
    <source>
        <dbReference type="ARBA" id="ARBA00022692"/>
    </source>
</evidence>
<gene>
    <name evidence="11" type="ORF">Metal_1741</name>
</gene>
<dbReference type="GO" id="GO:0044780">
    <property type="term" value="P:bacterial-type flagellum assembly"/>
    <property type="evidence" value="ECO:0007669"/>
    <property type="project" value="UniProtKB-UniRule"/>
</dbReference>
<reference evidence="11 12" key="1">
    <citation type="journal article" date="2013" name="Genome Announc.">
        <title>Genome Sequence of the Obligate Gammaproteobacterial Methanotroph Methylomicrobium album Strain BG8.</title>
        <authorList>
            <person name="Kits K.D."/>
            <person name="Kalyuzhnaya M.G."/>
            <person name="Klotz M.G."/>
            <person name="Jetten M.S."/>
            <person name="Op den Camp H.J."/>
            <person name="Vuilleumier S."/>
            <person name="Bringel F."/>
            <person name="Dispirito A.A."/>
            <person name="Murrell J.C."/>
            <person name="Bruce D."/>
            <person name="Cheng J.F."/>
            <person name="Copeland A."/>
            <person name="Goodwin L."/>
            <person name="Hauser L."/>
            <person name="Lajus A."/>
            <person name="Land M.L."/>
            <person name="Lapidus A."/>
            <person name="Lucas S."/>
            <person name="Medigue C."/>
            <person name="Pitluck S."/>
            <person name="Woyke T."/>
            <person name="Zeytun A."/>
            <person name="Stein L.Y."/>
        </authorList>
    </citation>
    <scope>NUCLEOTIDE SEQUENCE [LARGE SCALE GENOMIC DNA]</scope>
    <source>
        <strain evidence="11 12">BG8</strain>
    </source>
</reference>
<comment type="similarity">
    <text evidence="2 10">Belongs to the FliR/MopE/SpaR family.</text>
</comment>
<sequence>MNFTEAQILHQAASFFLPMIRIGAMFTAVPLFSLQAVPARARLILTAAMTFVVMPLLPGAPAVDMLSYEGMLIIVQQVVIGLAIGFIVQMVFSALSFAGQSVALSMGLGFASMVDPQNGQQAPLVSQLYTMTGTLVFLSLDGHLLLIKMLLDSFASLPIGPDGLAKADLWAIIAWSSRMFAGGVLLAMPLIVSLLLVNIGFGVATRAAPQLNIFSVGFPVTLMLGLALIWLTFPNVLGQLSGLLTGAYELIEQLLRL</sequence>
<evidence type="ECO:0000256" key="9">
    <source>
        <dbReference type="NCBIfam" id="TIGR01400"/>
    </source>
</evidence>
<feature type="transmembrane region" description="Helical" evidence="10">
    <location>
        <begin position="12"/>
        <end position="33"/>
    </location>
</feature>
<feature type="transmembrane region" description="Helical" evidence="10">
    <location>
        <begin position="39"/>
        <end position="58"/>
    </location>
</feature>
<keyword evidence="5 10" id="KW-0812">Transmembrane</keyword>
<comment type="function">
    <text evidence="1 10">Role in flagellar biosynthesis.</text>
</comment>